<dbReference type="EMBL" id="JACGLT010000002">
    <property type="protein sequence ID" value="MBA6151931.1"/>
    <property type="molecule type" value="Genomic_DNA"/>
</dbReference>
<evidence type="ECO:0008006" key="3">
    <source>
        <dbReference type="Google" id="ProtNLM"/>
    </source>
</evidence>
<dbReference type="Gene3D" id="3.40.50.620">
    <property type="entry name" value="HUPs"/>
    <property type="match status" value="1"/>
</dbReference>
<comment type="caution">
    <text evidence="1">The sequence shown here is derived from an EMBL/GenBank/DDBJ whole genome shotgun (WGS) entry which is preliminary data.</text>
</comment>
<gene>
    <name evidence="1" type="ORF">H3Z82_04240</name>
</gene>
<reference evidence="1 2" key="1">
    <citation type="submission" date="2020-07" db="EMBL/GenBank/DDBJ databases">
        <title>Bacterium isolated from marine sediment.</title>
        <authorList>
            <person name="Shang D."/>
        </authorList>
    </citation>
    <scope>NUCLEOTIDE SEQUENCE [LARGE SCALE GENOMIC DNA]</scope>
    <source>
        <strain evidence="1 2">F6074</strain>
    </source>
</reference>
<protein>
    <recommendedName>
        <fullName evidence="3">Asparagine synthetase domain-containing protein</fullName>
    </recommendedName>
</protein>
<name>A0A7W2R2L1_9FLAO</name>
<dbReference type="RefSeq" id="WP_182202821.1">
    <property type="nucleotide sequence ID" value="NZ_JACGLT010000002.1"/>
</dbReference>
<dbReference type="InterPro" id="IPR029055">
    <property type="entry name" value="Ntn_hydrolases_N"/>
</dbReference>
<keyword evidence="2" id="KW-1185">Reference proteome</keyword>
<dbReference type="InterPro" id="IPR014729">
    <property type="entry name" value="Rossmann-like_a/b/a_fold"/>
</dbReference>
<sequence length="497" mass="58429">MVRKTFKLTNRIVDINIFDTAFHEEDNCFFFGHPLDYIKNSDYNTIKGPWLKITIKKDEVVVVTDIIGTYRLYYLSAENFIYISDNYSFLLGKISEIKINKIEYEYWKKHDYTTGGKTLFVGVNKFKPATENIIKDNSFEENLYFKNLPREYNSIRHTEMVFTDLDHTFDLIKKTNTKVVLMFSGGKDSCLLALFLKKQDIDFVSVFLKLEPTFTQAYLDYQKVLQVSEALGIKTDIITVKVNSFSKDESNKIHQVQLLDKHFTAIHYRGAEEIKKAYGSDILILNGSTSDSIFTFGPSENSKISYLRRNIMFNSKSLISKIAVQFLNLKARRHFRLGKNEDELLLALMDEYKYCRVLDKEKDEDYYDYLLKQLSFAKKVLTTFNSMEMYTKTYTFLQGSTQQVIHNSCRFHKLKYIMPFASPGVIYATMKYRNDKLEITQPKYCVERILKEKFNFDYNNIKLDYNNQTFSYNLDELRKNVNEEFEKCLSASISKTN</sequence>
<dbReference type="Proteomes" id="UP000541857">
    <property type="component" value="Unassembled WGS sequence"/>
</dbReference>
<dbReference type="AlphaFoldDB" id="A0A7W2R2L1"/>
<evidence type="ECO:0000313" key="2">
    <source>
        <dbReference type="Proteomes" id="UP000541857"/>
    </source>
</evidence>
<organism evidence="1 2">
    <name type="scientific">Gelidibacter maritimus</name>
    <dbReference type="NCBI Taxonomy" id="2761487"/>
    <lineage>
        <taxon>Bacteria</taxon>
        <taxon>Pseudomonadati</taxon>
        <taxon>Bacteroidota</taxon>
        <taxon>Flavobacteriia</taxon>
        <taxon>Flavobacteriales</taxon>
        <taxon>Flavobacteriaceae</taxon>
        <taxon>Gelidibacter</taxon>
    </lineage>
</organism>
<evidence type="ECO:0000313" key="1">
    <source>
        <dbReference type="EMBL" id="MBA6151931.1"/>
    </source>
</evidence>
<dbReference type="SUPFAM" id="SSF56235">
    <property type="entry name" value="N-terminal nucleophile aminohydrolases (Ntn hydrolases)"/>
    <property type="match status" value="1"/>
</dbReference>
<proteinExistence type="predicted"/>
<dbReference type="SUPFAM" id="SSF52402">
    <property type="entry name" value="Adenine nucleotide alpha hydrolases-like"/>
    <property type="match status" value="1"/>
</dbReference>
<accession>A0A7W2R2L1</accession>